<proteinExistence type="predicted"/>
<organism evidence="2 3">
    <name type="scientific">Petrolisthes cinctipes</name>
    <name type="common">Flat porcelain crab</name>
    <dbReference type="NCBI Taxonomy" id="88211"/>
    <lineage>
        <taxon>Eukaryota</taxon>
        <taxon>Metazoa</taxon>
        <taxon>Ecdysozoa</taxon>
        <taxon>Arthropoda</taxon>
        <taxon>Crustacea</taxon>
        <taxon>Multicrustacea</taxon>
        <taxon>Malacostraca</taxon>
        <taxon>Eumalacostraca</taxon>
        <taxon>Eucarida</taxon>
        <taxon>Decapoda</taxon>
        <taxon>Pleocyemata</taxon>
        <taxon>Anomura</taxon>
        <taxon>Galatheoidea</taxon>
        <taxon>Porcellanidae</taxon>
        <taxon>Petrolisthes</taxon>
    </lineage>
</organism>
<dbReference type="EMBL" id="JAWQEG010007666">
    <property type="protein sequence ID" value="KAK3851915.1"/>
    <property type="molecule type" value="Genomic_DNA"/>
</dbReference>
<dbReference type="AlphaFoldDB" id="A0AAE1BJT1"/>
<evidence type="ECO:0000313" key="2">
    <source>
        <dbReference type="EMBL" id="KAK3851915.1"/>
    </source>
</evidence>
<dbReference type="Proteomes" id="UP001286313">
    <property type="component" value="Unassembled WGS sequence"/>
</dbReference>
<gene>
    <name evidence="2" type="ORF">Pcinc_041465</name>
</gene>
<reference evidence="2" key="1">
    <citation type="submission" date="2023-10" db="EMBL/GenBank/DDBJ databases">
        <title>Genome assemblies of two species of porcelain crab, Petrolisthes cinctipes and Petrolisthes manimaculis (Anomura: Porcellanidae).</title>
        <authorList>
            <person name="Angst P."/>
        </authorList>
    </citation>
    <scope>NUCLEOTIDE SEQUENCE</scope>
    <source>
        <strain evidence="2">PB745_01</strain>
        <tissue evidence="2">Gill</tissue>
    </source>
</reference>
<accession>A0AAE1BJT1</accession>
<feature type="non-terminal residue" evidence="2">
    <location>
        <position position="1"/>
    </location>
</feature>
<name>A0AAE1BJT1_PETCI</name>
<comment type="caution">
    <text evidence="2">The sequence shown here is derived from an EMBL/GenBank/DDBJ whole genome shotgun (WGS) entry which is preliminary data.</text>
</comment>
<sequence>RTRPRQLKFGLRRTGVRGLSEDNDGVTVTSRPLLTSTNEVTRWAECPRLTRPQIRSRGASQSKKGFRGRPSVPGKRASFSALIFTLSRCVRKEGGWLTAATRVPLIYTLVVS</sequence>
<evidence type="ECO:0000313" key="3">
    <source>
        <dbReference type="Proteomes" id="UP001286313"/>
    </source>
</evidence>
<protein>
    <submittedName>
        <fullName evidence="2">Uncharacterized protein</fullName>
    </submittedName>
</protein>
<keyword evidence="3" id="KW-1185">Reference proteome</keyword>
<evidence type="ECO:0000256" key="1">
    <source>
        <dbReference type="SAM" id="MobiDB-lite"/>
    </source>
</evidence>
<feature type="region of interest" description="Disordered" evidence="1">
    <location>
        <begin position="51"/>
        <end position="74"/>
    </location>
</feature>